<dbReference type="PANTHER" id="PTHR13696:SF99">
    <property type="entry name" value="COBYRINIC ACID AC-DIAMIDE SYNTHASE"/>
    <property type="match status" value="1"/>
</dbReference>
<sequence>MTNRQSETGPARFCVTNAKGGTGKTTVAINVAGALNDRGRDVLFIDLDPQGNATEGVGLVEAYDADPPTLFDALTGDPSALGELICEGEEMDVIPSSIDMLQAEHELTIADLIARVNTRGGDIDQAALASFAINITPEMVTGSHALDTLDRALSTLDTDYDYVIIDCPPFYGKLTDTGMYAAQNVLIPALTEATSERAIELLMDQMAAMERQTDASINTLGVVANRVETTSEDETMLEWFNMAFPDSPVWEVRKRVALQRAFSAGQSIFATEESCDMAAVFEDIAAELDEQFGFTDTEVPA</sequence>
<dbReference type="CDD" id="cd02042">
    <property type="entry name" value="ParAB_family"/>
    <property type="match status" value="1"/>
</dbReference>
<protein>
    <submittedName>
        <fullName evidence="2">Chromosome partitioning protein</fullName>
    </submittedName>
</protein>
<dbReference type="Proteomes" id="UP000182573">
    <property type="component" value="Unassembled WGS sequence"/>
</dbReference>
<organism evidence="2 3">
    <name type="scientific">Haloarcula vallismortis</name>
    <name type="common">Halobacterium vallismortis</name>
    <dbReference type="NCBI Taxonomy" id="28442"/>
    <lineage>
        <taxon>Archaea</taxon>
        <taxon>Methanobacteriati</taxon>
        <taxon>Methanobacteriota</taxon>
        <taxon>Stenosarchaea group</taxon>
        <taxon>Halobacteria</taxon>
        <taxon>Halobacteriales</taxon>
        <taxon>Haloarculaceae</taxon>
        <taxon>Haloarcula</taxon>
    </lineage>
</organism>
<feature type="domain" description="AAA" evidence="1">
    <location>
        <begin position="14"/>
        <end position="108"/>
    </location>
</feature>
<dbReference type="Gene3D" id="3.40.50.300">
    <property type="entry name" value="P-loop containing nucleotide triphosphate hydrolases"/>
    <property type="match status" value="1"/>
</dbReference>
<evidence type="ECO:0000313" key="2">
    <source>
        <dbReference type="EMBL" id="SDX03069.1"/>
    </source>
</evidence>
<dbReference type="STRING" id="28442.SAMN05443574_11261"/>
<name>A0A1H2YEU0_HALVA</name>
<dbReference type="SUPFAM" id="SSF52540">
    <property type="entry name" value="P-loop containing nucleoside triphosphate hydrolases"/>
    <property type="match status" value="1"/>
</dbReference>
<proteinExistence type="predicted"/>
<dbReference type="RefSeq" id="WP_004518169.1">
    <property type="nucleotide sequence ID" value="NZ_FNOF01000012.1"/>
</dbReference>
<dbReference type="PANTHER" id="PTHR13696">
    <property type="entry name" value="P-LOOP CONTAINING NUCLEOSIDE TRIPHOSPHATE HYDROLASE"/>
    <property type="match status" value="1"/>
</dbReference>
<reference evidence="2 3" key="1">
    <citation type="submission" date="2016-10" db="EMBL/GenBank/DDBJ databases">
        <authorList>
            <person name="de Groot N.N."/>
        </authorList>
    </citation>
    <scope>NUCLEOTIDE SEQUENCE [LARGE SCALE GENOMIC DNA]</scope>
    <source>
        <strain evidence="2 3">DSM 3756</strain>
    </source>
</reference>
<feature type="domain" description="AAA" evidence="1">
    <location>
        <begin position="137"/>
        <end position="217"/>
    </location>
</feature>
<evidence type="ECO:0000259" key="1">
    <source>
        <dbReference type="Pfam" id="PF13614"/>
    </source>
</evidence>
<dbReference type="AlphaFoldDB" id="A0A1H2YEU0"/>
<dbReference type="InterPro" id="IPR025669">
    <property type="entry name" value="AAA_dom"/>
</dbReference>
<dbReference type="InterPro" id="IPR050678">
    <property type="entry name" value="DNA_Partitioning_ATPase"/>
</dbReference>
<dbReference type="InterPro" id="IPR027417">
    <property type="entry name" value="P-loop_NTPase"/>
</dbReference>
<evidence type="ECO:0000313" key="3">
    <source>
        <dbReference type="Proteomes" id="UP000182573"/>
    </source>
</evidence>
<dbReference type="Pfam" id="PF13614">
    <property type="entry name" value="AAA_31"/>
    <property type="match status" value="2"/>
</dbReference>
<gene>
    <name evidence="2" type="ORF">SAMN05443574_11261</name>
</gene>
<accession>A0A1H2YEU0</accession>
<dbReference type="EMBL" id="FNOF01000012">
    <property type="protein sequence ID" value="SDX03069.1"/>
    <property type="molecule type" value="Genomic_DNA"/>
</dbReference>